<evidence type="ECO:0000256" key="5">
    <source>
        <dbReference type="ARBA" id="ARBA00022679"/>
    </source>
</evidence>
<name>A0A914EH71_9BILA</name>
<accession>A0A914EH71</accession>
<dbReference type="EC" id="2.1.1.77" evidence="8"/>
<keyword evidence="4 8" id="KW-0489">Methyltransferase</keyword>
<dbReference type="GO" id="GO:0005737">
    <property type="term" value="C:cytoplasm"/>
    <property type="evidence" value="ECO:0007669"/>
    <property type="project" value="UniProtKB-SubCell"/>
</dbReference>
<keyword evidence="3" id="KW-0963">Cytoplasm</keyword>
<keyword evidence="6 8" id="KW-0949">S-adenosyl-L-methionine</keyword>
<protein>
    <recommendedName>
        <fullName evidence="8">Protein-L-isoaspartate O-methyltransferase</fullName>
        <ecNumber evidence="8">2.1.1.77</ecNumber>
    </recommendedName>
</protein>
<dbReference type="AlphaFoldDB" id="A0A914EH71"/>
<dbReference type="PANTHER" id="PTHR11579">
    <property type="entry name" value="PROTEIN-L-ISOASPARTATE O-METHYLTRANSFERASE"/>
    <property type="match status" value="1"/>
</dbReference>
<dbReference type="CDD" id="cd02440">
    <property type="entry name" value="AdoMet_MTases"/>
    <property type="match status" value="1"/>
</dbReference>
<dbReference type="PANTHER" id="PTHR11579:SF0">
    <property type="entry name" value="PROTEIN-L-ISOASPARTATE(D-ASPARTATE) O-METHYLTRANSFERASE"/>
    <property type="match status" value="1"/>
</dbReference>
<evidence type="ECO:0000256" key="6">
    <source>
        <dbReference type="ARBA" id="ARBA00022691"/>
    </source>
</evidence>
<reference evidence="10" key="1">
    <citation type="submission" date="2022-11" db="UniProtKB">
        <authorList>
            <consortium name="WormBaseParasite"/>
        </authorList>
    </citation>
    <scope>IDENTIFICATION</scope>
</reference>
<dbReference type="SUPFAM" id="SSF53335">
    <property type="entry name" value="S-adenosyl-L-methionine-dependent methyltransferases"/>
    <property type="match status" value="1"/>
</dbReference>
<evidence type="ECO:0000256" key="2">
    <source>
        <dbReference type="ARBA" id="ARBA00005369"/>
    </source>
</evidence>
<sequence>MWGSFTHSQKDLLAHLHSRINLSERVKNALLTIDRGDFCPKNPYFDGAQAIGYNATISAPHMHAMALEYLSEKLVNGAHVLDIGSGSGYLTACMAKMVGGTGKVVGIEHIQGLVDLSIENVLKNHRDLIESGTLKIVQGDGRLGYPQEAPYNAIHVGAAAQQVPEALFEQLAIGGRMVIPVGGKNGQEFMQYDKISADKIEKKRLFGVIYVPLTSQAEQLGQ</sequence>
<dbReference type="FunFam" id="3.40.50.150:FF:000027">
    <property type="entry name" value="Protein-L-isoaspartate O-methyltransferase"/>
    <property type="match status" value="1"/>
</dbReference>
<evidence type="ECO:0000256" key="8">
    <source>
        <dbReference type="RuleBase" id="RU003802"/>
    </source>
</evidence>
<dbReference type="Gene3D" id="3.40.50.150">
    <property type="entry name" value="Vaccinia Virus protein VP39"/>
    <property type="match status" value="1"/>
</dbReference>
<dbReference type="NCBIfam" id="TIGR00080">
    <property type="entry name" value="pimt"/>
    <property type="match status" value="1"/>
</dbReference>
<comment type="catalytic activity">
    <reaction evidence="7">
        <text>[protein]-L-isoaspartate + S-adenosyl-L-methionine = [protein]-L-isoaspartate alpha-methyl ester + S-adenosyl-L-homocysteine</text>
        <dbReference type="Rhea" id="RHEA:12705"/>
        <dbReference type="Rhea" id="RHEA-COMP:12143"/>
        <dbReference type="Rhea" id="RHEA-COMP:12144"/>
        <dbReference type="ChEBI" id="CHEBI:57856"/>
        <dbReference type="ChEBI" id="CHEBI:59789"/>
        <dbReference type="ChEBI" id="CHEBI:90596"/>
        <dbReference type="ChEBI" id="CHEBI:90598"/>
        <dbReference type="EC" id="2.1.1.77"/>
    </reaction>
    <physiologicalReaction direction="left-to-right" evidence="7">
        <dbReference type="Rhea" id="RHEA:12706"/>
    </physiologicalReaction>
</comment>
<comment type="subcellular location">
    <subcellularLocation>
        <location evidence="1">Cytoplasm</location>
    </subcellularLocation>
</comment>
<evidence type="ECO:0000313" key="9">
    <source>
        <dbReference type="Proteomes" id="UP000887540"/>
    </source>
</evidence>
<proteinExistence type="inferred from homology"/>
<dbReference type="Pfam" id="PF01135">
    <property type="entry name" value="PCMT"/>
    <property type="match status" value="1"/>
</dbReference>
<organism evidence="9 10">
    <name type="scientific">Acrobeloides nanus</name>
    <dbReference type="NCBI Taxonomy" id="290746"/>
    <lineage>
        <taxon>Eukaryota</taxon>
        <taxon>Metazoa</taxon>
        <taxon>Ecdysozoa</taxon>
        <taxon>Nematoda</taxon>
        <taxon>Chromadorea</taxon>
        <taxon>Rhabditida</taxon>
        <taxon>Tylenchina</taxon>
        <taxon>Cephalobomorpha</taxon>
        <taxon>Cephaloboidea</taxon>
        <taxon>Cephalobidae</taxon>
        <taxon>Acrobeloides</taxon>
    </lineage>
</organism>
<evidence type="ECO:0000256" key="7">
    <source>
        <dbReference type="ARBA" id="ARBA00035815"/>
    </source>
</evidence>
<dbReference type="InterPro" id="IPR000682">
    <property type="entry name" value="PCMT"/>
</dbReference>
<dbReference type="Proteomes" id="UP000887540">
    <property type="component" value="Unplaced"/>
</dbReference>
<dbReference type="GO" id="GO:0032259">
    <property type="term" value="P:methylation"/>
    <property type="evidence" value="ECO:0007669"/>
    <property type="project" value="UniProtKB-KW"/>
</dbReference>
<keyword evidence="9" id="KW-1185">Reference proteome</keyword>
<evidence type="ECO:0000256" key="4">
    <source>
        <dbReference type="ARBA" id="ARBA00022603"/>
    </source>
</evidence>
<evidence type="ECO:0000256" key="3">
    <source>
        <dbReference type="ARBA" id="ARBA00022490"/>
    </source>
</evidence>
<dbReference type="GO" id="GO:0004719">
    <property type="term" value="F:protein-L-isoaspartate (D-aspartate) O-methyltransferase activity"/>
    <property type="evidence" value="ECO:0007669"/>
    <property type="project" value="UniProtKB-UniRule"/>
</dbReference>
<dbReference type="InterPro" id="IPR029063">
    <property type="entry name" value="SAM-dependent_MTases_sf"/>
</dbReference>
<dbReference type="PROSITE" id="PS01279">
    <property type="entry name" value="PCMT"/>
    <property type="match status" value="1"/>
</dbReference>
<keyword evidence="5 8" id="KW-0808">Transferase</keyword>
<evidence type="ECO:0000256" key="1">
    <source>
        <dbReference type="ARBA" id="ARBA00004496"/>
    </source>
</evidence>
<comment type="similarity">
    <text evidence="2 8">Belongs to the methyltransferase superfamily. L-isoaspartyl/D-aspartyl protein methyltransferase family.</text>
</comment>
<evidence type="ECO:0000313" key="10">
    <source>
        <dbReference type="WBParaSite" id="ACRNAN_scaffold8265.g24399.t1"/>
    </source>
</evidence>
<dbReference type="WBParaSite" id="ACRNAN_scaffold8265.g24399.t1">
    <property type="protein sequence ID" value="ACRNAN_scaffold8265.g24399.t1"/>
    <property type="gene ID" value="ACRNAN_scaffold8265.g24399"/>
</dbReference>